<comment type="subcellular location">
    <subcellularLocation>
        <location evidence="2 13">Cell membrane</location>
        <topology evidence="2 13">Multi-pass membrane protein</topology>
    </subcellularLocation>
</comment>
<comment type="caution">
    <text evidence="13">Lacks conserved residue(s) required for the propagation of feature annotation.</text>
</comment>
<feature type="transmembrane region" description="Helical" evidence="13">
    <location>
        <begin position="252"/>
        <end position="272"/>
    </location>
</feature>
<dbReference type="InterPro" id="IPR000725">
    <property type="entry name" value="Olfact_rcpt"/>
</dbReference>
<dbReference type="PRINTS" id="PR00237">
    <property type="entry name" value="GPCRRHODOPSN"/>
</dbReference>
<dbReference type="EMBL" id="LWLT01000015">
    <property type="status" value="NOT_ANNOTATED_CDS"/>
    <property type="molecule type" value="Genomic_DNA"/>
</dbReference>
<evidence type="ECO:0000256" key="7">
    <source>
        <dbReference type="ARBA" id="ARBA00022989"/>
    </source>
</evidence>
<reference evidence="15" key="3">
    <citation type="submission" date="2025-09" db="UniProtKB">
        <authorList>
            <consortium name="Ensembl"/>
        </authorList>
    </citation>
    <scope>IDENTIFICATION</scope>
</reference>
<evidence type="ECO:0000256" key="12">
    <source>
        <dbReference type="RuleBase" id="RU000688"/>
    </source>
</evidence>
<evidence type="ECO:0000313" key="16">
    <source>
        <dbReference type="Proteomes" id="UP000291000"/>
    </source>
</evidence>
<dbReference type="Ensembl" id="ENSCHIT00000035825.1">
    <property type="protein sequence ID" value="ENSCHIP00000027956.1"/>
    <property type="gene ID" value="ENSCHIG00000023672.1"/>
</dbReference>
<dbReference type="SUPFAM" id="SSF81321">
    <property type="entry name" value="Family A G protein-coupled receptor-like"/>
    <property type="match status" value="1"/>
</dbReference>
<keyword evidence="10 12" id="KW-0675">Receptor</keyword>
<dbReference type="Gene3D" id="1.20.1070.10">
    <property type="entry name" value="Rhodopsin 7-helix transmembrane proteins"/>
    <property type="match status" value="1"/>
</dbReference>
<dbReference type="FunFam" id="1.20.1070.10:FF:000410">
    <property type="entry name" value="Olfactory receptor 1348"/>
    <property type="match status" value="1"/>
</dbReference>
<evidence type="ECO:0000256" key="4">
    <source>
        <dbReference type="ARBA" id="ARBA00022606"/>
    </source>
</evidence>
<name>A0A452FUK6_CAPHI</name>
<keyword evidence="4 13" id="KW-0716">Sensory transduction</keyword>
<evidence type="ECO:0000256" key="6">
    <source>
        <dbReference type="ARBA" id="ARBA00022725"/>
    </source>
</evidence>
<dbReference type="AlphaFoldDB" id="A0A452FUK6"/>
<dbReference type="PROSITE" id="PS50262">
    <property type="entry name" value="G_PROTEIN_RECEP_F1_2"/>
    <property type="match status" value="1"/>
</dbReference>
<dbReference type="GeneTree" id="ENSGT01120000271889"/>
<feature type="transmembrane region" description="Helical" evidence="13">
    <location>
        <begin position="178"/>
        <end position="205"/>
    </location>
</feature>
<keyword evidence="16" id="KW-1185">Reference proteome</keyword>
<evidence type="ECO:0000256" key="3">
    <source>
        <dbReference type="ARBA" id="ARBA00022475"/>
    </source>
</evidence>
<accession>A0A452FUK6</accession>
<keyword evidence="9 13" id="KW-0472">Membrane</keyword>
<dbReference type="PROSITE" id="PS00237">
    <property type="entry name" value="G_PROTEIN_RECEP_F1_1"/>
    <property type="match status" value="1"/>
</dbReference>
<feature type="domain" description="G-protein coupled receptors family 1 profile" evidence="14">
    <location>
        <begin position="41"/>
        <end position="270"/>
    </location>
</feature>
<evidence type="ECO:0000256" key="13">
    <source>
        <dbReference type="RuleBase" id="RU363047"/>
    </source>
</evidence>
<keyword evidence="6 13" id="KW-0552">Olfaction</keyword>
<evidence type="ECO:0000256" key="11">
    <source>
        <dbReference type="ARBA" id="ARBA00023224"/>
    </source>
</evidence>
<dbReference type="SMART" id="SM01381">
    <property type="entry name" value="7TM_GPCR_Srsx"/>
    <property type="match status" value="1"/>
</dbReference>
<reference evidence="15" key="2">
    <citation type="submission" date="2025-08" db="UniProtKB">
        <authorList>
            <consortium name="Ensembl"/>
        </authorList>
    </citation>
    <scope>IDENTIFICATION</scope>
</reference>
<keyword evidence="7 13" id="KW-1133">Transmembrane helix</keyword>
<evidence type="ECO:0000256" key="10">
    <source>
        <dbReference type="ARBA" id="ARBA00023170"/>
    </source>
</evidence>
<evidence type="ECO:0000256" key="9">
    <source>
        <dbReference type="ARBA" id="ARBA00023136"/>
    </source>
</evidence>
<evidence type="ECO:0000256" key="8">
    <source>
        <dbReference type="ARBA" id="ARBA00023040"/>
    </source>
</evidence>
<keyword evidence="3 13" id="KW-1003">Cell membrane</keyword>
<evidence type="ECO:0000256" key="1">
    <source>
        <dbReference type="ARBA" id="ARBA00003929"/>
    </source>
</evidence>
<organism evidence="15 16">
    <name type="scientific">Capra hircus</name>
    <name type="common">Goat</name>
    <dbReference type="NCBI Taxonomy" id="9925"/>
    <lineage>
        <taxon>Eukaryota</taxon>
        <taxon>Metazoa</taxon>
        <taxon>Chordata</taxon>
        <taxon>Craniata</taxon>
        <taxon>Vertebrata</taxon>
        <taxon>Euteleostomi</taxon>
        <taxon>Mammalia</taxon>
        <taxon>Eutheria</taxon>
        <taxon>Laurasiatheria</taxon>
        <taxon>Artiodactyla</taxon>
        <taxon>Ruminantia</taxon>
        <taxon>Pecora</taxon>
        <taxon>Bovidae</taxon>
        <taxon>Caprinae</taxon>
        <taxon>Capra</taxon>
    </lineage>
</organism>
<dbReference type="Proteomes" id="UP000291000">
    <property type="component" value="Chromosome 15"/>
</dbReference>
<evidence type="ECO:0000256" key="5">
    <source>
        <dbReference type="ARBA" id="ARBA00022692"/>
    </source>
</evidence>
<dbReference type="PRINTS" id="PR00245">
    <property type="entry name" value="OLFACTORYR"/>
</dbReference>
<sequence length="296" mass="33760">ITLRNSTEVTEFFLRRFGVQHEFQYFLFTVFLIIYGASMVGNIGMILLVKTDSRLQTPMYFLLQHLAFVDVCFTSSVTPEMMQNFIIENKSISFKGCVIQLLVYKTCVTSDCHLLAAMAVDRYVAIYNPLRYPAIMSRRVCFTFSLVFCKANTINHFFCDIPPVLALSCSNTDINIMLILVFVGFNLTSTVLAIIISYTFILAAILKISSNAGKEKAFSTCASRLTAVTIFHGTLSYMYLQSYLHNSHEKRKVASVFYGIVIPVLNTLIYSLRNKEVKEALKVIWKKFFFRLDPNC</sequence>
<dbReference type="STRING" id="9925.ENSCHIP00000027956"/>
<dbReference type="FunFam" id="1.20.1070.10:FF:000004">
    <property type="entry name" value="Olfactory receptor"/>
    <property type="match status" value="1"/>
</dbReference>
<reference evidence="15 16" key="1">
    <citation type="submission" date="2016-04" db="EMBL/GenBank/DDBJ databases">
        <title>Polished mammalian reference genomes with single-molecule sequencing and chromosome conformation capture applied to the Capra hircus genome.</title>
        <authorList>
            <person name="Bickhart D.M."/>
            <person name="Koren S."/>
            <person name="Rosen B."/>
            <person name="Hastie A."/>
            <person name="Liachko I."/>
            <person name="Sullivan S.T."/>
            <person name="Burton J."/>
            <person name="Sayre B.L."/>
            <person name="Huson H.J."/>
            <person name="Lee J."/>
            <person name="Lam E."/>
            <person name="Kelley C.M."/>
            <person name="Hutchison J.L."/>
            <person name="Zhou Y."/>
            <person name="Sun J."/>
            <person name="Crisa A."/>
            <person name="Schwartz J.C."/>
            <person name="Hammond J.A."/>
            <person name="Schroeder S.G."/>
            <person name="Liu G.E."/>
            <person name="Dunham M."/>
            <person name="Shendure J."/>
            <person name="Sonstegard T.S."/>
            <person name="Phillippy A.M."/>
            <person name="Van Tassell C.P."/>
            <person name="Smith T.P."/>
        </authorList>
    </citation>
    <scope>NUCLEOTIDE SEQUENCE [LARGE SCALE GENOMIC DNA]</scope>
</reference>
<evidence type="ECO:0000259" key="14">
    <source>
        <dbReference type="PROSITE" id="PS50262"/>
    </source>
</evidence>
<feature type="transmembrane region" description="Helical" evidence="13">
    <location>
        <begin position="25"/>
        <end position="49"/>
    </location>
</feature>
<evidence type="ECO:0000313" key="15">
    <source>
        <dbReference type="Ensembl" id="ENSCHIP00000027956.1"/>
    </source>
</evidence>
<dbReference type="GO" id="GO:0004930">
    <property type="term" value="F:G protein-coupled receptor activity"/>
    <property type="evidence" value="ECO:0007669"/>
    <property type="project" value="UniProtKB-KW"/>
</dbReference>
<dbReference type="OMA" id="VYIQLVA"/>
<dbReference type="InterPro" id="IPR017452">
    <property type="entry name" value="GPCR_Rhodpsn_7TM"/>
</dbReference>
<proteinExistence type="inferred from homology"/>
<evidence type="ECO:0000256" key="2">
    <source>
        <dbReference type="ARBA" id="ARBA00004651"/>
    </source>
</evidence>
<protein>
    <recommendedName>
        <fullName evidence="13">Olfactory receptor</fullName>
    </recommendedName>
</protein>
<dbReference type="InterPro" id="IPR000276">
    <property type="entry name" value="GPCR_Rhodpsn"/>
</dbReference>
<keyword evidence="8 12" id="KW-0297">G-protein coupled receptor</keyword>
<dbReference type="GO" id="GO:0004984">
    <property type="term" value="F:olfactory receptor activity"/>
    <property type="evidence" value="ECO:0007669"/>
    <property type="project" value="InterPro"/>
</dbReference>
<dbReference type="PANTHER" id="PTHR48018">
    <property type="entry name" value="OLFACTORY RECEPTOR"/>
    <property type="match status" value="1"/>
</dbReference>
<keyword evidence="11 12" id="KW-0807">Transducer</keyword>
<keyword evidence="5 12" id="KW-0812">Transmembrane</keyword>
<comment type="function">
    <text evidence="1">Putative odorant or sperm cell receptor.</text>
</comment>
<dbReference type="Pfam" id="PF00001">
    <property type="entry name" value="7tm_1"/>
    <property type="match status" value="1"/>
</dbReference>
<comment type="similarity">
    <text evidence="12">Belongs to the G-protein coupled receptor 1 family.</text>
</comment>
<dbReference type="GO" id="GO:0005886">
    <property type="term" value="C:plasma membrane"/>
    <property type="evidence" value="ECO:0007669"/>
    <property type="project" value="UniProtKB-SubCell"/>
</dbReference>